<proteinExistence type="predicted"/>
<keyword evidence="2" id="KW-1185">Reference proteome</keyword>
<sequence>MEFFTRIIFLLKKIHSNNLLFSDGCVSYLFHPINIPAAMVETVAMVAKTEEATATTVTIVLVVGLVAMATSQEAMATATCSLSPVGTATMVHQTTIRVPMMAAVVAPVMGAHIQRRHHHMGLSQGIGRITGITPRSFLFHQTTEGDDKLVGI</sequence>
<organism evidence="1 2">
    <name type="scientific">Dreissena polymorpha</name>
    <name type="common">Zebra mussel</name>
    <name type="synonym">Mytilus polymorpha</name>
    <dbReference type="NCBI Taxonomy" id="45954"/>
    <lineage>
        <taxon>Eukaryota</taxon>
        <taxon>Metazoa</taxon>
        <taxon>Spiralia</taxon>
        <taxon>Lophotrochozoa</taxon>
        <taxon>Mollusca</taxon>
        <taxon>Bivalvia</taxon>
        <taxon>Autobranchia</taxon>
        <taxon>Heteroconchia</taxon>
        <taxon>Euheterodonta</taxon>
        <taxon>Imparidentia</taxon>
        <taxon>Neoheterodontei</taxon>
        <taxon>Myida</taxon>
        <taxon>Dreissenoidea</taxon>
        <taxon>Dreissenidae</taxon>
        <taxon>Dreissena</taxon>
    </lineage>
</organism>
<dbReference type="Proteomes" id="UP000828390">
    <property type="component" value="Unassembled WGS sequence"/>
</dbReference>
<evidence type="ECO:0000313" key="1">
    <source>
        <dbReference type="EMBL" id="KAH3854926.1"/>
    </source>
</evidence>
<reference evidence="1" key="1">
    <citation type="journal article" date="2019" name="bioRxiv">
        <title>The Genome of the Zebra Mussel, Dreissena polymorpha: A Resource for Invasive Species Research.</title>
        <authorList>
            <person name="McCartney M.A."/>
            <person name="Auch B."/>
            <person name="Kono T."/>
            <person name="Mallez S."/>
            <person name="Zhang Y."/>
            <person name="Obille A."/>
            <person name="Becker A."/>
            <person name="Abrahante J.E."/>
            <person name="Garbe J."/>
            <person name="Badalamenti J.P."/>
            <person name="Herman A."/>
            <person name="Mangelson H."/>
            <person name="Liachko I."/>
            <person name="Sullivan S."/>
            <person name="Sone E.D."/>
            <person name="Koren S."/>
            <person name="Silverstein K.A.T."/>
            <person name="Beckman K.B."/>
            <person name="Gohl D.M."/>
        </authorList>
    </citation>
    <scope>NUCLEOTIDE SEQUENCE</scope>
    <source>
        <strain evidence="1">Duluth1</strain>
        <tissue evidence="1">Whole animal</tissue>
    </source>
</reference>
<reference evidence="1" key="2">
    <citation type="submission" date="2020-11" db="EMBL/GenBank/DDBJ databases">
        <authorList>
            <person name="McCartney M.A."/>
            <person name="Auch B."/>
            <person name="Kono T."/>
            <person name="Mallez S."/>
            <person name="Becker A."/>
            <person name="Gohl D.M."/>
            <person name="Silverstein K.A.T."/>
            <person name="Koren S."/>
            <person name="Bechman K.B."/>
            <person name="Herman A."/>
            <person name="Abrahante J.E."/>
            <person name="Garbe J."/>
        </authorList>
    </citation>
    <scope>NUCLEOTIDE SEQUENCE</scope>
    <source>
        <strain evidence="1">Duluth1</strain>
        <tissue evidence="1">Whole animal</tissue>
    </source>
</reference>
<evidence type="ECO:0000313" key="2">
    <source>
        <dbReference type="Proteomes" id="UP000828390"/>
    </source>
</evidence>
<dbReference type="AlphaFoldDB" id="A0A9D4R4L6"/>
<dbReference type="EMBL" id="JAIWYP010000003">
    <property type="protein sequence ID" value="KAH3854926.1"/>
    <property type="molecule type" value="Genomic_DNA"/>
</dbReference>
<accession>A0A9D4R4L6</accession>
<gene>
    <name evidence="1" type="ORF">DPMN_097487</name>
</gene>
<protein>
    <submittedName>
        <fullName evidence="1">Uncharacterized protein</fullName>
    </submittedName>
</protein>
<comment type="caution">
    <text evidence="1">The sequence shown here is derived from an EMBL/GenBank/DDBJ whole genome shotgun (WGS) entry which is preliminary data.</text>
</comment>
<name>A0A9D4R4L6_DREPO</name>